<dbReference type="AlphaFoldDB" id="A0AAP2G4J2"/>
<feature type="transmembrane region" description="Helical" evidence="1">
    <location>
        <begin position="185"/>
        <end position="204"/>
    </location>
</feature>
<feature type="transmembrane region" description="Helical" evidence="1">
    <location>
        <begin position="43"/>
        <end position="61"/>
    </location>
</feature>
<gene>
    <name evidence="2" type="ORF">KI659_08860</name>
</gene>
<feature type="transmembrane region" description="Helical" evidence="1">
    <location>
        <begin position="81"/>
        <end position="101"/>
    </location>
</feature>
<proteinExistence type="predicted"/>
<name>A0AAP2G4J2_9BACT</name>
<sequence>MIRTLALILSVVFQPLLVPTVVFACVFYLIPEATSVPLQAKSTILYLIALTTLVIPLISVVGMRLTKAIKSIHMQTIEDRVFPFSMVTLFYGLTTYFFYFRMDFDELIGYTLGLITLCILILTIITAFWKISAHTTGLAGLLAIVVVLHMKYNSGGLLYPLIFSILLCGAVMSSRLYLNAHKPAEVAGGFLLGFSICFIGYYIYLFN</sequence>
<feature type="transmembrane region" description="Helical" evidence="1">
    <location>
        <begin position="107"/>
        <end position="129"/>
    </location>
</feature>
<feature type="transmembrane region" description="Helical" evidence="1">
    <location>
        <begin position="7"/>
        <end position="31"/>
    </location>
</feature>
<dbReference type="Proteomes" id="UP001319104">
    <property type="component" value="Unassembled WGS sequence"/>
</dbReference>
<keyword evidence="3" id="KW-1185">Reference proteome</keyword>
<evidence type="ECO:0000313" key="3">
    <source>
        <dbReference type="Proteomes" id="UP001319104"/>
    </source>
</evidence>
<organism evidence="2 3">
    <name type="scientific">Litoribacter ruber</name>
    <dbReference type="NCBI Taxonomy" id="702568"/>
    <lineage>
        <taxon>Bacteria</taxon>
        <taxon>Pseudomonadati</taxon>
        <taxon>Bacteroidota</taxon>
        <taxon>Cytophagia</taxon>
        <taxon>Cytophagales</taxon>
        <taxon>Cyclobacteriaceae</taxon>
        <taxon>Litoribacter</taxon>
    </lineage>
</organism>
<protein>
    <submittedName>
        <fullName evidence="2">PA-phosphatase</fullName>
    </submittedName>
</protein>
<evidence type="ECO:0000256" key="1">
    <source>
        <dbReference type="SAM" id="Phobius"/>
    </source>
</evidence>
<feature type="transmembrane region" description="Helical" evidence="1">
    <location>
        <begin position="158"/>
        <end position="178"/>
    </location>
</feature>
<dbReference type="Gene3D" id="1.20.144.10">
    <property type="entry name" value="Phosphatidic acid phosphatase type 2/haloperoxidase"/>
    <property type="match status" value="1"/>
</dbReference>
<accession>A0AAP2G4J2</accession>
<dbReference type="PROSITE" id="PS51257">
    <property type="entry name" value="PROKAR_LIPOPROTEIN"/>
    <property type="match status" value="1"/>
</dbReference>
<keyword evidence="1" id="KW-0812">Transmembrane</keyword>
<evidence type="ECO:0000313" key="2">
    <source>
        <dbReference type="EMBL" id="MBS9524121.1"/>
    </source>
</evidence>
<comment type="caution">
    <text evidence="2">The sequence shown here is derived from an EMBL/GenBank/DDBJ whole genome shotgun (WGS) entry which is preliminary data.</text>
</comment>
<reference evidence="2 3" key="1">
    <citation type="submission" date="2021-05" db="EMBL/GenBank/DDBJ databases">
        <authorList>
            <person name="Zhang Z.D."/>
            <person name="Osman G."/>
        </authorList>
    </citation>
    <scope>NUCLEOTIDE SEQUENCE [LARGE SCALE GENOMIC DNA]</scope>
    <source>
        <strain evidence="2 3">KCTC 32217</strain>
    </source>
</reference>
<keyword evidence="1" id="KW-0472">Membrane</keyword>
<dbReference type="RefSeq" id="WP_213944968.1">
    <property type="nucleotide sequence ID" value="NZ_JAHBGI010000005.1"/>
</dbReference>
<keyword evidence="1" id="KW-1133">Transmembrane helix</keyword>
<dbReference type="EMBL" id="JAHCMY010000003">
    <property type="protein sequence ID" value="MBS9524121.1"/>
    <property type="molecule type" value="Genomic_DNA"/>
</dbReference>